<organism evidence="2 3">
    <name type="scientific">Trametes pubescens</name>
    <name type="common">White-rot fungus</name>
    <dbReference type="NCBI Taxonomy" id="154538"/>
    <lineage>
        <taxon>Eukaryota</taxon>
        <taxon>Fungi</taxon>
        <taxon>Dikarya</taxon>
        <taxon>Basidiomycota</taxon>
        <taxon>Agaricomycotina</taxon>
        <taxon>Agaricomycetes</taxon>
        <taxon>Polyporales</taxon>
        <taxon>Polyporaceae</taxon>
        <taxon>Trametes</taxon>
    </lineage>
</organism>
<evidence type="ECO:0000256" key="1">
    <source>
        <dbReference type="SAM" id="MobiDB-lite"/>
    </source>
</evidence>
<dbReference type="InterPro" id="IPR011990">
    <property type="entry name" value="TPR-like_helical_dom_sf"/>
</dbReference>
<dbReference type="Gene3D" id="1.25.40.10">
    <property type="entry name" value="Tetratricopeptide repeat domain"/>
    <property type="match status" value="1"/>
</dbReference>
<reference evidence="2 3" key="1">
    <citation type="submission" date="2016-10" db="EMBL/GenBank/DDBJ databases">
        <title>Genome sequence of the basidiomycete white-rot fungus Trametes pubescens.</title>
        <authorList>
            <person name="Makela M.R."/>
            <person name="Granchi Z."/>
            <person name="Peng M."/>
            <person name="De Vries R.P."/>
            <person name="Grigoriev I."/>
            <person name="Riley R."/>
            <person name="Hilden K."/>
        </authorList>
    </citation>
    <scope>NUCLEOTIDE SEQUENCE [LARGE SCALE GENOMIC DNA]</scope>
    <source>
        <strain evidence="2 3">FBCC735</strain>
    </source>
</reference>
<keyword evidence="3" id="KW-1185">Reference proteome</keyword>
<comment type="caution">
    <text evidence="2">The sequence shown here is derived from an EMBL/GenBank/DDBJ whole genome shotgun (WGS) entry which is preliminary data.</text>
</comment>
<evidence type="ECO:0008006" key="4">
    <source>
        <dbReference type="Google" id="ProtNLM"/>
    </source>
</evidence>
<name>A0A1M2VBW9_TRAPU</name>
<gene>
    <name evidence="2" type="ORF">TRAPUB_4198</name>
</gene>
<dbReference type="EMBL" id="MNAD01001496">
    <property type="protein sequence ID" value="OJT05016.1"/>
    <property type="molecule type" value="Genomic_DNA"/>
</dbReference>
<feature type="region of interest" description="Disordered" evidence="1">
    <location>
        <begin position="1"/>
        <end position="23"/>
    </location>
</feature>
<accession>A0A1M2VBW9</accession>
<dbReference type="OrthoDB" id="185373at2759"/>
<sequence>MSRSPSSSLTTPTHKLQKPSQAVSFDRTLQLSRLPRDEYKRWHPAASAPTLAAALDRAQEIIAAAPPQTSSPDGPSHAVLPAWALLAILCKQPANQVQAFVAYSLVLAQRLGPSPLITVLTHILAAHWLASLRMYALLHTIIIRLVRNRKHLRQFQVSILLRVLIEAEPNEEVQRVIVPLLRLAIREKMVLGANVYRALLENPAAPLTVAQLVETHMSCLKYNPNLAHSRAFVRIYGESGETLRAAKHWRRIRHGEVFGEVPEYAKSAEYQTGALGDYIQGFDSIEKVNRYIRYLLKNAARVQNAPPDALGDLSTKPALPTPDDIPPDVWLRVLSVAVTDPGVPTPNILTLLEQGRSIIRNPAKSLFATTTVIKGLLRRGALKEAAPLVTAALQQKRFFDTAQLTIAVEALTLLGRPAAAFRLLRSYPAKVDTRAVNAFMIALVRTGRPDAVFFLWDTLPRVFGGVQPSSATLAILLKAARVARKCEGALQVALQDFGLRRILPGGKSETGRMDAEEAVRGLERLLERREGRAVTGFWRGERAGAVALRVAWRIFTSNWPALAELKAPMGTARRSAEEHEIALSPIADLYRSLHEDDGAQDEDEEDGRTYYGIVPHDPAFRALLDLLAEEGRARQVPLVLAWMRYLGVRPSKDTLAAALVYWGEVALEGPLIERWRGERGSGYGRLVAWVEEWVGRRGMPGREESQRALRRVRWGREVGMGEMAEGEGDVDVEFEDEEEG</sequence>
<dbReference type="AlphaFoldDB" id="A0A1M2VBW9"/>
<proteinExistence type="predicted"/>
<evidence type="ECO:0000313" key="2">
    <source>
        <dbReference type="EMBL" id="OJT05016.1"/>
    </source>
</evidence>
<dbReference type="STRING" id="154538.A0A1M2VBW9"/>
<feature type="compositionally biased region" description="Low complexity" evidence="1">
    <location>
        <begin position="1"/>
        <end position="13"/>
    </location>
</feature>
<evidence type="ECO:0000313" key="3">
    <source>
        <dbReference type="Proteomes" id="UP000184267"/>
    </source>
</evidence>
<dbReference type="OMA" id="WMRYLGV"/>
<dbReference type="Proteomes" id="UP000184267">
    <property type="component" value="Unassembled WGS sequence"/>
</dbReference>
<protein>
    <recommendedName>
        <fullName evidence="4">Pentatricopeptide repeat-containing protein</fullName>
    </recommendedName>
</protein>